<evidence type="ECO:0000313" key="5">
    <source>
        <dbReference type="Proteomes" id="UP000887116"/>
    </source>
</evidence>
<dbReference type="InterPro" id="IPR050111">
    <property type="entry name" value="C-type_lectin/snaclec_domain"/>
</dbReference>
<dbReference type="CDD" id="cd00037">
    <property type="entry name" value="CLECT"/>
    <property type="match status" value="6"/>
</dbReference>
<accession>A0A8X6HWH8</accession>
<keyword evidence="2" id="KW-0472">Membrane</keyword>
<keyword evidence="4" id="KW-0675">Receptor</keyword>
<protein>
    <submittedName>
        <fullName evidence="4">Macrophage mannose receptor 1</fullName>
    </submittedName>
</protein>
<gene>
    <name evidence="4" type="primary">MRC1</name>
    <name evidence="4" type="ORF">TNCT_508551</name>
</gene>
<dbReference type="AlphaFoldDB" id="A0A8X6HWH8"/>
<dbReference type="PANTHER" id="PTHR22803">
    <property type="entry name" value="MANNOSE, PHOSPHOLIPASE, LECTIN RECEPTOR RELATED"/>
    <property type="match status" value="1"/>
</dbReference>
<dbReference type="InterPro" id="IPR016186">
    <property type="entry name" value="C-type_lectin-like/link_sf"/>
</dbReference>
<dbReference type="SUPFAM" id="SSF56436">
    <property type="entry name" value="C-type lectin-like"/>
    <property type="match status" value="6"/>
</dbReference>
<evidence type="ECO:0000259" key="3">
    <source>
        <dbReference type="PROSITE" id="PS50041"/>
    </source>
</evidence>
<dbReference type="Pfam" id="PF00059">
    <property type="entry name" value="Lectin_C"/>
    <property type="match status" value="6"/>
</dbReference>
<keyword evidence="2" id="KW-0812">Transmembrane</keyword>
<dbReference type="Proteomes" id="UP000887116">
    <property type="component" value="Unassembled WGS sequence"/>
</dbReference>
<dbReference type="SMART" id="SM00034">
    <property type="entry name" value="CLECT"/>
    <property type="match status" value="6"/>
</dbReference>
<keyword evidence="1" id="KW-1015">Disulfide bond</keyword>
<organism evidence="4 5">
    <name type="scientific">Trichonephila clavata</name>
    <name type="common">Joro spider</name>
    <name type="synonym">Nephila clavata</name>
    <dbReference type="NCBI Taxonomy" id="2740835"/>
    <lineage>
        <taxon>Eukaryota</taxon>
        <taxon>Metazoa</taxon>
        <taxon>Ecdysozoa</taxon>
        <taxon>Arthropoda</taxon>
        <taxon>Chelicerata</taxon>
        <taxon>Arachnida</taxon>
        <taxon>Araneae</taxon>
        <taxon>Araneomorphae</taxon>
        <taxon>Entelegynae</taxon>
        <taxon>Araneoidea</taxon>
        <taxon>Nephilidae</taxon>
        <taxon>Trichonephila</taxon>
    </lineage>
</organism>
<feature type="domain" description="C-type lectin" evidence="3">
    <location>
        <begin position="634"/>
        <end position="751"/>
    </location>
</feature>
<feature type="domain" description="C-type lectin" evidence="3">
    <location>
        <begin position="179"/>
        <end position="295"/>
    </location>
</feature>
<proteinExistence type="predicted"/>
<reference evidence="4" key="1">
    <citation type="submission" date="2020-07" db="EMBL/GenBank/DDBJ databases">
        <title>Multicomponent nature underlies the extraordinary mechanical properties of spider dragline silk.</title>
        <authorList>
            <person name="Kono N."/>
            <person name="Nakamura H."/>
            <person name="Mori M."/>
            <person name="Yoshida Y."/>
            <person name="Ohtoshi R."/>
            <person name="Malay A.D."/>
            <person name="Moran D.A.P."/>
            <person name="Tomita M."/>
            <person name="Numata K."/>
            <person name="Arakawa K."/>
        </authorList>
    </citation>
    <scope>NUCLEOTIDE SEQUENCE</scope>
</reference>
<feature type="domain" description="C-type lectin" evidence="3">
    <location>
        <begin position="328"/>
        <end position="446"/>
    </location>
</feature>
<dbReference type="InterPro" id="IPR016187">
    <property type="entry name" value="CTDL_fold"/>
</dbReference>
<evidence type="ECO:0000256" key="2">
    <source>
        <dbReference type="SAM" id="Phobius"/>
    </source>
</evidence>
<dbReference type="Gene3D" id="3.10.100.10">
    <property type="entry name" value="Mannose-Binding Protein A, subunit A"/>
    <property type="match status" value="6"/>
</dbReference>
<feature type="domain" description="C-type lectin" evidence="3">
    <location>
        <begin position="475"/>
        <end position="608"/>
    </location>
</feature>
<evidence type="ECO:0000256" key="1">
    <source>
        <dbReference type="ARBA" id="ARBA00023157"/>
    </source>
</evidence>
<feature type="transmembrane region" description="Helical" evidence="2">
    <location>
        <begin position="920"/>
        <end position="947"/>
    </location>
</feature>
<name>A0A8X6HWH8_TRICU</name>
<dbReference type="InterPro" id="IPR018378">
    <property type="entry name" value="C-type_lectin_CS"/>
</dbReference>
<dbReference type="EMBL" id="BMAO01019506">
    <property type="protein sequence ID" value="GFR30948.1"/>
    <property type="molecule type" value="Genomic_DNA"/>
</dbReference>
<keyword evidence="5" id="KW-1185">Reference proteome</keyword>
<feature type="domain" description="C-type lectin" evidence="3">
    <location>
        <begin position="34"/>
        <end position="149"/>
    </location>
</feature>
<dbReference type="OrthoDB" id="6428734at2759"/>
<sequence length="962" mass="110247">MKLDYTDCGEALHYICELPYENNEKECPLGWILYNSKCYKTVKQQSNYTESLSTCSSEGGKLAVLDDETKEQNAQAIIIGTDDLYIVDAVRENETFEWTSGIAFAPACSVCVNFTSNGNCLGIKSSKSHPTMFQWDNVDCSAKNSFLCEMTALEKPTTSTEPPRRKLCPIGYNWKAYLNTDFCFWETTYETERLNWYQARQFCQGYGGDLATYSSSTEEDHGLGGAKGHYKGLWFGLQRGTDDVFRWVDGTNLNYTNWKYGEPHLRSYKYCASHAPSSGRWELDYCGVRRWFVCKAPKVETPTLPDIKFEKKLCNITTVSVYNQWYLYENHCYLIHDDPKYSWDLAQNFCQDNDAHLASVHSFNETNFILFAGNIVASSEYWIGLSAKGLGSSYTWSDGTPLDFLYWKGESDLNQTERVNTCVTFNHLRGYWTTSHCNRLLGVICKRGVNSSLVFPTQEPTPVLPGNCEQGWYLLGNQCYKVFGKKWTQRQTWQNAQYRCENESATLASIHNGEQQNFLTDLILEVDDDTWIGLKYFQRETLFQWIDESAFDYAAWDIEEPSFSNDEGDSFNYVSVYQRSCVKLNYGRSNMGKWNDVNCDQINAFICQKGKDPSITKPSEDPFSCINKTGWSRLGSSCFKIFEEKTEKMSWTAAQSKCRSYGADLAIFKNSALAVFLSKRITQKSDFYWIGVREVESGKYVSLNNKRLAHSNWLAGQPVTISATMDNCVAVNADAKWMVRSCRENLNSICEWNSGDEKEVIVDESHLCPKFQGWVDIGGEMCIKTFLLQKSWNEAMLYCLQHGGSLTTFHSQQDLQLFTNYVNSYFRYTSVHIGLARRKDGSYMWVDYSPVDFVAWDPEDPRSVTKECVELDLRSEKWRKVLCDGIRRNFFCSASKQRDSNGEALAYNSTRTDDMINQKLAIGGIFGIIMCLIVVIAIISLTVYYLCPFRRMRSKLLIPDAQ</sequence>
<dbReference type="PROSITE" id="PS50041">
    <property type="entry name" value="C_TYPE_LECTIN_2"/>
    <property type="match status" value="6"/>
</dbReference>
<dbReference type="PROSITE" id="PS00615">
    <property type="entry name" value="C_TYPE_LECTIN_1"/>
    <property type="match status" value="1"/>
</dbReference>
<dbReference type="InterPro" id="IPR001304">
    <property type="entry name" value="C-type_lectin-like"/>
</dbReference>
<comment type="caution">
    <text evidence="4">The sequence shown here is derived from an EMBL/GenBank/DDBJ whole genome shotgun (WGS) entry which is preliminary data.</text>
</comment>
<feature type="domain" description="C-type lectin" evidence="3">
    <location>
        <begin position="778"/>
        <end position="884"/>
    </location>
</feature>
<keyword evidence="2" id="KW-1133">Transmembrane helix</keyword>
<evidence type="ECO:0000313" key="4">
    <source>
        <dbReference type="EMBL" id="GFR30948.1"/>
    </source>
</evidence>